<protein>
    <submittedName>
        <fullName evidence="1">Uncharacterized protein</fullName>
    </submittedName>
</protein>
<dbReference type="EMBL" id="UINC01010189">
    <property type="protein sequence ID" value="SVA45422.1"/>
    <property type="molecule type" value="Genomic_DNA"/>
</dbReference>
<proteinExistence type="predicted"/>
<reference evidence="1" key="1">
    <citation type="submission" date="2018-05" db="EMBL/GenBank/DDBJ databases">
        <authorList>
            <person name="Lanie J.A."/>
            <person name="Ng W.-L."/>
            <person name="Kazmierczak K.M."/>
            <person name="Andrzejewski T.M."/>
            <person name="Davidsen T.M."/>
            <person name="Wayne K.J."/>
            <person name="Tettelin H."/>
            <person name="Glass J.I."/>
            <person name="Rusch D."/>
            <person name="Podicherti R."/>
            <person name="Tsui H.-C.T."/>
            <person name="Winkler M.E."/>
        </authorList>
    </citation>
    <scope>NUCLEOTIDE SEQUENCE</scope>
</reference>
<sequence length="25" mass="2836">MADTFGTGDYQYELVEGWGQWPIDG</sequence>
<dbReference type="AlphaFoldDB" id="A0A381VYY4"/>
<accession>A0A381VYY4</accession>
<gene>
    <name evidence="1" type="ORF">METZ01_LOCUS98276</name>
</gene>
<name>A0A381VYY4_9ZZZZ</name>
<organism evidence="1">
    <name type="scientific">marine metagenome</name>
    <dbReference type="NCBI Taxonomy" id="408172"/>
    <lineage>
        <taxon>unclassified sequences</taxon>
        <taxon>metagenomes</taxon>
        <taxon>ecological metagenomes</taxon>
    </lineage>
</organism>
<evidence type="ECO:0000313" key="1">
    <source>
        <dbReference type="EMBL" id="SVA45422.1"/>
    </source>
</evidence>
<feature type="non-terminal residue" evidence="1">
    <location>
        <position position="25"/>
    </location>
</feature>